<proteinExistence type="predicted"/>
<sequence length="166" mass="17585">MNRISTRTIMFTAALLASAGGSPPAHAAEPTAPAKMTASEPVFHPLPDAQGAMQLPFSESVRAGDMLYLSGQIGTDATGKLVTGGIRAETKQLMDNIGAALTRGSSSFDRVVQCTVALVDIKDWPAFNEVYRTYFPKHFPARMAYATTALALGAHAEVQCNAVVSR</sequence>
<evidence type="ECO:0000313" key="3">
    <source>
        <dbReference type="Proteomes" id="UP001501523"/>
    </source>
</evidence>
<dbReference type="EMBL" id="BAAAEU010000024">
    <property type="protein sequence ID" value="GAA0720535.1"/>
    <property type="molecule type" value="Genomic_DNA"/>
</dbReference>
<keyword evidence="1" id="KW-0732">Signal</keyword>
<comment type="caution">
    <text evidence="2">The sequence shown here is derived from an EMBL/GenBank/DDBJ whole genome shotgun (WGS) entry which is preliminary data.</text>
</comment>
<evidence type="ECO:0000256" key="1">
    <source>
        <dbReference type="SAM" id="SignalP"/>
    </source>
</evidence>
<keyword evidence="3" id="KW-1185">Reference proteome</keyword>
<dbReference type="InterPro" id="IPR035959">
    <property type="entry name" value="RutC-like_sf"/>
</dbReference>
<dbReference type="Gene3D" id="3.30.1330.40">
    <property type="entry name" value="RutC-like"/>
    <property type="match status" value="1"/>
</dbReference>
<dbReference type="RefSeq" id="WP_343792576.1">
    <property type="nucleotide sequence ID" value="NZ_BAAAEU010000024.1"/>
</dbReference>
<dbReference type="PANTHER" id="PTHR11803:SF39">
    <property type="entry name" value="2-IMINOBUTANOATE_2-IMINOPROPANOATE DEAMINASE"/>
    <property type="match status" value="1"/>
</dbReference>
<dbReference type="PROSITE" id="PS51318">
    <property type="entry name" value="TAT"/>
    <property type="match status" value="1"/>
</dbReference>
<accession>A0ABN1ISU3</accession>
<feature type="signal peptide" evidence="1">
    <location>
        <begin position="1"/>
        <end position="27"/>
    </location>
</feature>
<dbReference type="PANTHER" id="PTHR11803">
    <property type="entry name" value="2-IMINOBUTANOATE/2-IMINOPROPANOATE DEAMINASE RIDA"/>
    <property type="match status" value="1"/>
</dbReference>
<reference evidence="2 3" key="1">
    <citation type="journal article" date="2019" name="Int. J. Syst. Evol. Microbiol.">
        <title>The Global Catalogue of Microorganisms (GCM) 10K type strain sequencing project: providing services to taxonomists for standard genome sequencing and annotation.</title>
        <authorList>
            <consortium name="The Broad Institute Genomics Platform"/>
            <consortium name="The Broad Institute Genome Sequencing Center for Infectious Disease"/>
            <person name="Wu L."/>
            <person name="Ma J."/>
        </authorList>
    </citation>
    <scope>NUCLEOTIDE SEQUENCE [LARGE SCALE GENOMIC DNA]</scope>
    <source>
        <strain evidence="2 3">JCM 15421</strain>
    </source>
</reference>
<dbReference type="CDD" id="cd00448">
    <property type="entry name" value="YjgF_YER057c_UK114_family"/>
    <property type="match status" value="1"/>
</dbReference>
<dbReference type="InterPro" id="IPR006175">
    <property type="entry name" value="YjgF/YER057c/UK114"/>
</dbReference>
<dbReference type="InterPro" id="IPR006311">
    <property type="entry name" value="TAT_signal"/>
</dbReference>
<feature type="chain" id="PRO_5045547349" evidence="1">
    <location>
        <begin position="28"/>
        <end position="166"/>
    </location>
</feature>
<dbReference type="SUPFAM" id="SSF55298">
    <property type="entry name" value="YjgF-like"/>
    <property type="match status" value="1"/>
</dbReference>
<gene>
    <name evidence="2" type="ORF">GCM10009105_30040</name>
</gene>
<dbReference type="Pfam" id="PF01042">
    <property type="entry name" value="Ribonuc_L-PSP"/>
    <property type="match status" value="1"/>
</dbReference>
<protein>
    <submittedName>
        <fullName evidence="2">RidA family protein</fullName>
    </submittedName>
</protein>
<name>A0ABN1ISU3_9GAMM</name>
<evidence type="ECO:0000313" key="2">
    <source>
        <dbReference type="EMBL" id="GAA0720535.1"/>
    </source>
</evidence>
<dbReference type="Proteomes" id="UP001501523">
    <property type="component" value="Unassembled WGS sequence"/>
</dbReference>
<organism evidence="2 3">
    <name type="scientific">Dokdonella soli</name>
    <dbReference type="NCBI Taxonomy" id="529810"/>
    <lineage>
        <taxon>Bacteria</taxon>
        <taxon>Pseudomonadati</taxon>
        <taxon>Pseudomonadota</taxon>
        <taxon>Gammaproteobacteria</taxon>
        <taxon>Lysobacterales</taxon>
        <taxon>Rhodanobacteraceae</taxon>
        <taxon>Dokdonella</taxon>
    </lineage>
</organism>